<name>A0A445JNQ4_GLYSO</name>
<accession>A0A445JNQ4</accession>
<evidence type="ECO:0000313" key="2">
    <source>
        <dbReference type="EMBL" id="RZC00102.1"/>
    </source>
</evidence>
<dbReference type="Proteomes" id="UP000289340">
    <property type="component" value="Chromosome 8"/>
</dbReference>
<reference evidence="2 3" key="1">
    <citation type="submission" date="2018-09" db="EMBL/GenBank/DDBJ databases">
        <title>A high-quality reference genome of wild soybean provides a powerful tool to mine soybean genomes.</title>
        <authorList>
            <person name="Xie M."/>
            <person name="Chung C.Y.L."/>
            <person name="Li M.-W."/>
            <person name="Wong F.-L."/>
            <person name="Chan T.-F."/>
            <person name="Lam H.-M."/>
        </authorList>
    </citation>
    <scope>NUCLEOTIDE SEQUENCE [LARGE SCALE GENOMIC DNA]</scope>
    <source>
        <strain evidence="3">cv. W05</strain>
        <tissue evidence="2">Hypocotyl of etiolated seedlings</tissue>
    </source>
</reference>
<protein>
    <submittedName>
        <fullName evidence="2">Uncharacterized protein</fullName>
    </submittedName>
</protein>
<proteinExistence type="predicted"/>
<feature type="transmembrane region" description="Helical" evidence="1">
    <location>
        <begin position="12"/>
        <end position="37"/>
    </location>
</feature>
<sequence length="75" mass="8482">MLELKFCGTQSNLCFLCCMLCEQNLVVHICSFIFHVLLKAEQNTLKLKWVSFFLAIIGVLLLGDNGVVFLTLDTK</sequence>
<keyword evidence="3" id="KW-1185">Reference proteome</keyword>
<keyword evidence="1" id="KW-1133">Transmembrane helix</keyword>
<evidence type="ECO:0000256" key="1">
    <source>
        <dbReference type="SAM" id="Phobius"/>
    </source>
</evidence>
<dbReference type="AlphaFoldDB" id="A0A445JNQ4"/>
<evidence type="ECO:0000313" key="3">
    <source>
        <dbReference type="Proteomes" id="UP000289340"/>
    </source>
</evidence>
<feature type="transmembrane region" description="Helical" evidence="1">
    <location>
        <begin position="49"/>
        <end position="72"/>
    </location>
</feature>
<dbReference type="EMBL" id="QZWG01000008">
    <property type="protein sequence ID" value="RZC00102.1"/>
    <property type="molecule type" value="Genomic_DNA"/>
</dbReference>
<keyword evidence="1" id="KW-0812">Transmembrane</keyword>
<comment type="caution">
    <text evidence="2">The sequence shown here is derived from an EMBL/GenBank/DDBJ whole genome shotgun (WGS) entry which is preliminary data.</text>
</comment>
<keyword evidence="1" id="KW-0472">Membrane</keyword>
<organism evidence="2 3">
    <name type="scientific">Glycine soja</name>
    <name type="common">Wild soybean</name>
    <dbReference type="NCBI Taxonomy" id="3848"/>
    <lineage>
        <taxon>Eukaryota</taxon>
        <taxon>Viridiplantae</taxon>
        <taxon>Streptophyta</taxon>
        <taxon>Embryophyta</taxon>
        <taxon>Tracheophyta</taxon>
        <taxon>Spermatophyta</taxon>
        <taxon>Magnoliopsida</taxon>
        <taxon>eudicotyledons</taxon>
        <taxon>Gunneridae</taxon>
        <taxon>Pentapetalae</taxon>
        <taxon>rosids</taxon>
        <taxon>fabids</taxon>
        <taxon>Fabales</taxon>
        <taxon>Fabaceae</taxon>
        <taxon>Papilionoideae</taxon>
        <taxon>50 kb inversion clade</taxon>
        <taxon>NPAAA clade</taxon>
        <taxon>indigoferoid/millettioid clade</taxon>
        <taxon>Phaseoleae</taxon>
        <taxon>Glycine</taxon>
        <taxon>Glycine subgen. Soja</taxon>
    </lineage>
</organism>
<gene>
    <name evidence="2" type="ORF">D0Y65_022459</name>
</gene>